<evidence type="ECO:0000256" key="2">
    <source>
        <dbReference type="ARBA" id="ARBA00008193"/>
    </source>
</evidence>
<keyword evidence="5 7" id="KW-1133">Transmembrane helix</keyword>
<comment type="similarity">
    <text evidence="2">Belongs to the UPF0126 family.</text>
</comment>
<evidence type="ECO:0000256" key="6">
    <source>
        <dbReference type="ARBA" id="ARBA00023136"/>
    </source>
</evidence>
<accession>A0A421BM11</accession>
<feature type="transmembrane region" description="Helical" evidence="7">
    <location>
        <begin position="105"/>
        <end position="126"/>
    </location>
</feature>
<feature type="transmembrane region" description="Helical" evidence="7">
    <location>
        <begin position="80"/>
        <end position="98"/>
    </location>
</feature>
<dbReference type="Proteomes" id="UP000279673">
    <property type="component" value="Unassembled WGS sequence"/>
</dbReference>
<dbReference type="PANTHER" id="PTHR30506">
    <property type="entry name" value="INNER MEMBRANE PROTEIN"/>
    <property type="match status" value="1"/>
</dbReference>
<proteinExistence type="inferred from homology"/>
<evidence type="ECO:0000256" key="3">
    <source>
        <dbReference type="ARBA" id="ARBA00022475"/>
    </source>
</evidence>
<feature type="transmembrane region" description="Helical" evidence="7">
    <location>
        <begin position="45"/>
        <end position="68"/>
    </location>
</feature>
<feature type="transmembrane region" description="Helical" evidence="7">
    <location>
        <begin position="165"/>
        <end position="184"/>
    </location>
</feature>
<evidence type="ECO:0000256" key="1">
    <source>
        <dbReference type="ARBA" id="ARBA00004651"/>
    </source>
</evidence>
<reference evidence="9 10" key="1">
    <citation type="submission" date="2018-10" db="EMBL/GenBank/DDBJ databases">
        <title>Rhodobacter sp . BO-81.</title>
        <authorList>
            <person name="Im W.T."/>
        </authorList>
    </citation>
    <scope>NUCLEOTIDE SEQUENCE [LARGE SCALE GENOMIC DNA]</scope>
    <source>
        <strain evidence="9 10">BO-81</strain>
    </source>
</reference>
<dbReference type="Pfam" id="PF03458">
    <property type="entry name" value="Gly_transporter"/>
    <property type="match status" value="2"/>
</dbReference>
<comment type="subcellular location">
    <subcellularLocation>
        <location evidence="1">Cell membrane</location>
        <topology evidence="1">Multi-pass membrane protein</topology>
    </subcellularLocation>
</comment>
<comment type="caution">
    <text evidence="9">The sequence shown here is derived from an EMBL/GenBank/DDBJ whole genome shotgun (WGS) entry which is preliminary data.</text>
</comment>
<evidence type="ECO:0000256" key="7">
    <source>
        <dbReference type="SAM" id="Phobius"/>
    </source>
</evidence>
<keyword evidence="6 7" id="KW-0472">Membrane</keyword>
<evidence type="ECO:0000256" key="5">
    <source>
        <dbReference type="ARBA" id="ARBA00022989"/>
    </source>
</evidence>
<feature type="domain" description="Glycine transporter" evidence="8">
    <location>
        <begin position="21"/>
        <end position="95"/>
    </location>
</feature>
<feature type="domain" description="Glycine transporter" evidence="8">
    <location>
        <begin position="106"/>
        <end position="180"/>
    </location>
</feature>
<dbReference type="AlphaFoldDB" id="A0A421BM11"/>
<gene>
    <name evidence="9" type="ORF">DYS74_12815</name>
</gene>
<organism evidence="9 10">
    <name type="scientific">Paenirhodobacter hankyongi</name>
    <dbReference type="NCBI Taxonomy" id="2294033"/>
    <lineage>
        <taxon>Bacteria</taxon>
        <taxon>Pseudomonadati</taxon>
        <taxon>Pseudomonadota</taxon>
        <taxon>Alphaproteobacteria</taxon>
        <taxon>Rhodobacterales</taxon>
        <taxon>Rhodobacter group</taxon>
        <taxon>Paenirhodobacter</taxon>
    </lineage>
</organism>
<dbReference type="InterPro" id="IPR005115">
    <property type="entry name" value="Gly_transporter"/>
</dbReference>
<feature type="transmembrane region" description="Helical" evidence="7">
    <location>
        <begin position="132"/>
        <end position="153"/>
    </location>
</feature>
<dbReference type="EMBL" id="RCHI01000012">
    <property type="protein sequence ID" value="RLL64103.1"/>
    <property type="molecule type" value="Genomic_DNA"/>
</dbReference>
<evidence type="ECO:0000256" key="4">
    <source>
        <dbReference type="ARBA" id="ARBA00022692"/>
    </source>
</evidence>
<keyword evidence="10" id="KW-1185">Reference proteome</keyword>
<dbReference type="PANTHER" id="PTHR30506:SF3">
    <property type="entry name" value="UPF0126 INNER MEMBRANE PROTEIN YADS-RELATED"/>
    <property type="match status" value="1"/>
</dbReference>
<dbReference type="RefSeq" id="WP_121534087.1">
    <property type="nucleotide sequence ID" value="NZ_RCHI01000012.1"/>
</dbReference>
<dbReference type="GO" id="GO:0005886">
    <property type="term" value="C:plasma membrane"/>
    <property type="evidence" value="ECO:0007669"/>
    <property type="project" value="UniProtKB-SubCell"/>
</dbReference>
<evidence type="ECO:0000259" key="8">
    <source>
        <dbReference type="Pfam" id="PF03458"/>
    </source>
</evidence>
<keyword evidence="3" id="KW-1003">Cell membrane</keyword>
<feature type="transmembrane region" description="Helical" evidence="7">
    <location>
        <begin position="12"/>
        <end position="38"/>
    </location>
</feature>
<sequence length="224" mass="23424">MTPGDQHPVIDYLTTLPVGIALDYVSVFVFALTGALVASRQQLDLVGFIFIAALTAVGGGTLRDLLIGRIPVFWVGKPEYMVLIAGAAVLVFFTAHLLESRYRALLWLDACALAVAVPAGVAVTMSRGHGPVTVLIMGVVTGSFGGLMRDVVCNEVPLTLKQGELYLSCAFAGAGAALLLTAAGAPGLPAAIGCGLVTFALRAGSLRWGWKLPVYKPRPPRPHS</sequence>
<evidence type="ECO:0000313" key="9">
    <source>
        <dbReference type="EMBL" id="RLL64103.1"/>
    </source>
</evidence>
<evidence type="ECO:0000313" key="10">
    <source>
        <dbReference type="Proteomes" id="UP000279673"/>
    </source>
</evidence>
<keyword evidence="4 7" id="KW-0812">Transmembrane</keyword>
<protein>
    <submittedName>
        <fullName evidence="9">Trimeric intracellular cation channel family protein</fullName>
    </submittedName>
</protein>
<name>A0A421BM11_9RHOB</name>